<comment type="caution">
    <text evidence="8">The sequence shown here is derived from an EMBL/GenBank/DDBJ whole genome shotgun (WGS) entry which is preliminary data.</text>
</comment>
<gene>
    <name evidence="8" type="ORF">OO013_06040</name>
</gene>
<keyword evidence="6" id="KW-0472">Membrane</keyword>
<evidence type="ECO:0000313" key="8">
    <source>
        <dbReference type="EMBL" id="MCX2743417.1"/>
    </source>
</evidence>
<reference evidence="8 9" key="1">
    <citation type="submission" date="2022-11" db="EMBL/GenBank/DDBJ databases">
        <title>The characterization of three novel Bacteroidetes species and genomic analysis of their roles in tidal elemental geochemical cycles.</title>
        <authorList>
            <person name="Ma K."/>
        </authorList>
    </citation>
    <scope>NUCLEOTIDE SEQUENCE [LARGE SCALE GENOMIC DNA]</scope>
    <source>
        <strain evidence="8 9">M17</strain>
    </source>
</reference>
<name>A0ABT3RNN9_9BACT</name>
<dbReference type="Gene3D" id="2.40.160.60">
    <property type="entry name" value="Outer membrane protein transport protein (OMPP1/FadL/TodX)"/>
    <property type="match status" value="1"/>
</dbReference>
<organism evidence="8 9">
    <name type="scientific">Mangrovivirga halotolerans</name>
    <dbReference type="NCBI Taxonomy" id="2993936"/>
    <lineage>
        <taxon>Bacteria</taxon>
        <taxon>Pseudomonadati</taxon>
        <taxon>Bacteroidota</taxon>
        <taxon>Cytophagia</taxon>
        <taxon>Cytophagales</taxon>
        <taxon>Mangrovivirgaceae</taxon>
        <taxon>Mangrovivirga</taxon>
    </lineage>
</organism>
<comment type="similarity">
    <text evidence="2">Belongs to the OmpP1/FadL family.</text>
</comment>
<accession>A0ABT3RNN9</accession>
<dbReference type="SUPFAM" id="SSF56935">
    <property type="entry name" value="Porins"/>
    <property type="match status" value="1"/>
</dbReference>
<dbReference type="RefSeq" id="WP_266055799.1">
    <property type="nucleotide sequence ID" value="NZ_JAPFQN010000003.1"/>
</dbReference>
<dbReference type="EMBL" id="JAPFQN010000003">
    <property type="protein sequence ID" value="MCX2743417.1"/>
    <property type="molecule type" value="Genomic_DNA"/>
</dbReference>
<dbReference type="PANTHER" id="PTHR35093:SF8">
    <property type="entry name" value="OUTER MEMBRANE PROTEIN NMB0088-RELATED"/>
    <property type="match status" value="1"/>
</dbReference>
<keyword evidence="9" id="KW-1185">Reference proteome</keyword>
<keyword evidence="4" id="KW-0812">Transmembrane</keyword>
<protein>
    <submittedName>
        <fullName evidence="8">Outer membrane protein transport protein</fullName>
    </submittedName>
</protein>
<proteinExistence type="inferred from homology"/>
<evidence type="ECO:0000256" key="6">
    <source>
        <dbReference type="ARBA" id="ARBA00023136"/>
    </source>
</evidence>
<evidence type="ECO:0000256" key="5">
    <source>
        <dbReference type="ARBA" id="ARBA00022729"/>
    </source>
</evidence>
<sequence>MISLNKIYITLLILIFNISLSAQTYVDIVEQASNTEISGTARMQALGGAQVSLGGDVSSLYSNPAGLGFFNKRSFALTGGLNFISSKANFYNSNTKESDFRFNTPTLGIVFQSDGKNNGLIKSHGFGISLTSSSIFNRNEYFTSSNSNEFNSDFFDYIYSLYDPNQFNPEFAGSIPELAYNAFLVDEDAQGLYYIEDIDGEIYPPLPSSITYSADTKGQNSSFNTSYGLNINDRVYLGVGLNFQFFDYTTETFYTETRSDAALRTMNYNQFVDTYGAGISATLGIITRPINNLTLGLSYQTRTSYTVNEDFEILVQGIFNNYEYDTGDEIIILTNETASISSYDYIEQPNYRFTTPSKTRIGATYLFGKKGFITFDAEHVNYSGMELKNDSDINFDGDNQFIEDNYQSVWNIRTGLEYRLTNKLYLRGGYANYANPRKDNINAAAKKIYSGGMGYRSENGFFIDFTYQYKSQTNISRAPFTLAEPYASEVNRTAPSAKMDRSTSSILATIGKSF</sequence>
<evidence type="ECO:0000256" key="4">
    <source>
        <dbReference type="ARBA" id="ARBA00022692"/>
    </source>
</evidence>
<dbReference type="Pfam" id="PF03349">
    <property type="entry name" value="Toluene_X"/>
    <property type="match status" value="1"/>
</dbReference>
<evidence type="ECO:0000256" key="7">
    <source>
        <dbReference type="ARBA" id="ARBA00023237"/>
    </source>
</evidence>
<keyword evidence="5" id="KW-0732">Signal</keyword>
<evidence type="ECO:0000256" key="2">
    <source>
        <dbReference type="ARBA" id="ARBA00008163"/>
    </source>
</evidence>
<dbReference type="Proteomes" id="UP001209885">
    <property type="component" value="Unassembled WGS sequence"/>
</dbReference>
<dbReference type="InterPro" id="IPR005017">
    <property type="entry name" value="OMPP1/FadL/TodX"/>
</dbReference>
<dbReference type="PANTHER" id="PTHR35093">
    <property type="entry name" value="OUTER MEMBRANE PROTEIN NMB0088-RELATED"/>
    <property type="match status" value="1"/>
</dbReference>
<evidence type="ECO:0000256" key="3">
    <source>
        <dbReference type="ARBA" id="ARBA00022452"/>
    </source>
</evidence>
<keyword evidence="7" id="KW-0998">Cell outer membrane</keyword>
<keyword evidence="3" id="KW-1134">Transmembrane beta strand</keyword>
<evidence type="ECO:0000256" key="1">
    <source>
        <dbReference type="ARBA" id="ARBA00004571"/>
    </source>
</evidence>
<comment type="subcellular location">
    <subcellularLocation>
        <location evidence="1">Cell outer membrane</location>
        <topology evidence="1">Multi-pass membrane protein</topology>
    </subcellularLocation>
</comment>
<evidence type="ECO:0000313" key="9">
    <source>
        <dbReference type="Proteomes" id="UP001209885"/>
    </source>
</evidence>